<gene>
    <name evidence="1" type="ORF">CFH90_06395</name>
</gene>
<reference evidence="1 2" key="1">
    <citation type="submission" date="2017-06" db="EMBL/GenBank/DDBJ databases">
        <title>Complete Genome Sequence of the Carbazole-Degrading Bacterium Acinetobacter johnsonii IC001.</title>
        <authorList>
            <person name="Vejarano F."/>
            <person name="Suzuki-Minakuchi C."/>
            <person name="Ohtsubo Y."/>
            <person name="Tsuda M."/>
            <person name="Okada K."/>
            <person name="Nojiri H."/>
        </authorList>
    </citation>
    <scope>NUCLEOTIDE SEQUENCE [LARGE SCALE GENOMIC DNA]</scope>
    <source>
        <strain evidence="1 2">IC001</strain>
    </source>
</reference>
<name>A0A3Q8XEQ1_ACIJO</name>
<dbReference type="RefSeq" id="WP_126036055.1">
    <property type="nucleotide sequence ID" value="NZ_CP022298.1"/>
</dbReference>
<dbReference type="AlphaFoldDB" id="A0A3Q8XEQ1"/>
<evidence type="ECO:0000313" key="1">
    <source>
        <dbReference type="EMBL" id="AZN63673.1"/>
    </source>
</evidence>
<proteinExistence type="predicted"/>
<sequence length="220" mass="25766">MSNKNTACELTLTTAENLADEILFKTANTFLEDAVKSIPFASLISGSIQAYTQFRMLKEQKQLLAFIQETETNNPDFIKDFFKDKNNTELGLEILGILDQTYLEHQARMIGRATLLKYNGKISKQEFDKYTYIITKLNNHLTNIVEETYQLHQQRLSDPLQTHYPPNSIDLQNANMDLLSFGFLIFNQPPHWGDEYKKYLKSQYTVQEKFLYFYQNIFKD</sequence>
<evidence type="ECO:0000313" key="2">
    <source>
        <dbReference type="Proteomes" id="UP000276980"/>
    </source>
</evidence>
<organism evidence="1 2">
    <name type="scientific">Acinetobacter johnsonii</name>
    <dbReference type="NCBI Taxonomy" id="40214"/>
    <lineage>
        <taxon>Bacteria</taxon>
        <taxon>Pseudomonadati</taxon>
        <taxon>Pseudomonadota</taxon>
        <taxon>Gammaproteobacteria</taxon>
        <taxon>Moraxellales</taxon>
        <taxon>Moraxellaceae</taxon>
        <taxon>Acinetobacter</taxon>
    </lineage>
</organism>
<accession>A0A3Q8XEQ1</accession>
<dbReference type="EMBL" id="CP022298">
    <property type="protein sequence ID" value="AZN63673.1"/>
    <property type="molecule type" value="Genomic_DNA"/>
</dbReference>
<dbReference type="Proteomes" id="UP000276980">
    <property type="component" value="Chromosome"/>
</dbReference>
<protein>
    <submittedName>
        <fullName evidence="1">Uncharacterized protein</fullName>
    </submittedName>
</protein>